<reference evidence="1 2" key="1">
    <citation type="journal article" date="2016" name="Biochim. Biophys. Acta">
        <title>Characterization of red-shifted phycobilisomes isolated from the chlorophyll f-containing cyanobacterium Halomicronema hongdechloris.</title>
        <authorList>
            <person name="Li Y."/>
            <person name="Lin Y."/>
            <person name="Garvey C.J."/>
            <person name="Birch D."/>
            <person name="Corkery R.W."/>
            <person name="Loughlin P.C."/>
            <person name="Scheer H."/>
            <person name="Willows R.D."/>
            <person name="Chen M."/>
        </authorList>
    </citation>
    <scope>NUCLEOTIDE SEQUENCE [LARGE SCALE GENOMIC DNA]</scope>
    <source>
        <strain evidence="1 2">C2206</strain>
    </source>
</reference>
<dbReference type="InterPro" id="IPR010985">
    <property type="entry name" value="Ribbon_hlx_hlx"/>
</dbReference>
<evidence type="ECO:0000313" key="1">
    <source>
        <dbReference type="EMBL" id="ASC72089.1"/>
    </source>
</evidence>
<evidence type="ECO:0008006" key="3">
    <source>
        <dbReference type="Google" id="ProtNLM"/>
    </source>
</evidence>
<dbReference type="SUPFAM" id="SSF47598">
    <property type="entry name" value="Ribbon-helix-helix"/>
    <property type="match status" value="1"/>
</dbReference>
<dbReference type="Proteomes" id="UP000191901">
    <property type="component" value="Chromosome"/>
</dbReference>
<name>A0A1Z3HP72_9CYAN</name>
<dbReference type="Gene3D" id="1.10.1220.10">
    <property type="entry name" value="Met repressor-like"/>
    <property type="match status" value="1"/>
</dbReference>
<sequence length="118" mass="12941">MQDTQKATKVTLYLPPDLHRQLKIRSAVDGEAMSAIAERAIDFYLAHSDVVDGLERAYGHTHQVYSCPNCSTSAVIREGELVNLSEAAVIDASEDLPVDVQEMAPESQRPEEGELVVC</sequence>
<gene>
    <name evidence="1" type="ORF">XM38_030430</name>
</gene>
<proteinExistence type="predicted"/>
<dbReference type="OrthoDB" id="514592at2"/>
<accession>A0A1Z3HP72</accession>
<dbReference type="GO" id="GO:0006355">
    <property type="term" value="P:regulation of DNA-templated transcription"/>
    <property type="evidence" value="ECO:0007669"/>
    <property type="project" value="InterPro"/>
</dbReference>
<dbReference type="EMBL" id="CP021983">
    <property type="protein sequence ID" value="ASC72089.1"/>
    <property type="molecule type" value="Genomic_DNA"/>
</dbReference>
<evidence type="ECO:0000313" key="2">
    <source>
        <dbReference type="Proteomes" id="UP000191901"/>
    </source>
</evidence>
<protein>
    <recommendedName>
        <fullName evidence="3">CopG family transcriptional regulator</fullName>
    </recommendedName>
</protein>
<dbReference type="InterPro" id="IPR013321">
    <property type="entry name" value="Arc_rbn_hlx_hlx"/>
</dbReference>
<dbReference type="STRING" id="1641165.XM38_10485"/>
<dbReference type="RefSeq" id="WP_080808671.1">
    <property type="nucleotide sequence ID" value="NZ_CP021983.2"/>
</dbReference>
<dbReference type="AlphaFoldDB" id="A0A1Z3HP72"/>
<organism evidence="1 2">
    <name type="scientific">Halomicronema hongdechloris C2206</name>
    <dbReference type="NCBI Taxonomy" id="1641165"/>
    <lineage>
        <taxon>Bacteria</taxon>
        <taxon>Bacillati</taxon>
        <taxon>Cyanobacteriota</taxon>
        <taxon>Cyanophyceae</taxon>
        <taxon>Nodosilineales</taxon>
        <taxon>Nodosilineaceae</taxon>
        <taxon>Halomicronema</taxon>
    </lineage>
</organism>
<keyword evidence="2" id="KW-1185">Reference proteome</keyword>
<dbReference type="KEGG" id="hhg:XM38_030430"/>